<dbReference type="OrthoDB" id="2019149at2759"/>
<evidence type="ECO:0000256" key="10">
    <source>
        <dbReference type="ARBA" id="ARBA00023316"/>
    </source>
</evidence>
<dbReference type="EC" id="3.1.1.11" evidence="5"/>
<dbReference type="Proteomes" id="UP000594261">
    <property type="component" value="Chromosome 1"/>
</dbReference>
<evidence type="ECO:0000256" key="3">
    <source>
        <dbReference type="ARBA" id="ARBA00006027"/>
    </source>
</evidence>
<feature type="transmembrane region" description="Helical" evidence="11">
    <location>
        <begin position="12"/>
        <end position="38"/>
    </location>
</feature>
<dbReference type="PANTHER" id="PTHR31707">
    <property type="entry name" value="PECTINESTERASE"/>
    <property type="match status" value="1"/>
</dbReference>
<dbReference type="SUPFAM" id="SSF101148">
    <property type="entry name" value="Plant invertase/pectin methylesterase inhibitor"/>
    <property type="match status" value="1"/>
</dbReference>
<keyword evidence="8" id="KW-0378">Hydrolase</keyword>
<dbReference type="InParanoid" id="A0A7N2KKN3"/>
<evidence type="ECO:0000256" key="8">
    <source>
        <dbReference type="ARBA" id="ARBA00022801"/>
    </source>
</evidence>
<keyword evidence="11" id="KW-0472">Membrane</keyword>
<evidence type="ECO:0000313" key="14">
    <source>
        <dbReference type="Proteomes" id="UP000594261"/>
    </source>
</evidence>
<dbReference type="KEGG" id="qlo:115951775"/>
<organism evidence="13 14">
    <name type="scientific">Quercus lobata</name>
    <name type="common">Valley oak</name>
    <dbReference type="NCBI Taxonomy" id="97700"/>
    <lineage>
        <taxon>Eukaryota</taxon>
        <taxon>Viridiplantae</taxon>
        <taxon>Streptophyta</taxon>
        <taxon>Embryophyta</taxon>
        <taxon>Tracheophyta</taxon>
        <taxon>Spermatophyta</taxon>
        <taxon>Magnoliopsida</taxon>
        <taxon>eudicotyledons</taxon>
        <taxon>Gunneridae</taxon>
        <taxon>Pentapetalae</taxon>
        <taxon>rosids</taxon>
        <taxon>fabids</taxon>
        <taxon>Fagales</taxon>
        <taxon>Fagaceae</taxon>
        <taxon>Quercus</taxon>
    </lineage>
</organism>
<comment type="similarity">
    <text evidence="4">In the C-terminal section; belongs to the pectinesterase family.</text>
</comment>
<dbReference type="AlphaFoldDB" id="A0A7N2KKN3"/>
<reference evidence="13" key="2">
    <citation type="submission" date="2021-01" db="UniProtKB">
        <authorList>
            <consortium name="EnsemblPlants"/>
        </authorList>
    </citation>
    <scope>IDENTIFICATION</scope>
</reference>
<dbReference type="GeneID" id="115951775"/>
<evidence type="ECO:0000313" key="13">
    <source>
        <dbReference type="EnsemblPlants" id="QL01p003260:mrna"/>
    </source>
</evidence>
<dbReference type="EnsemblPlants" id="QL01p003260:mrna">
    <property type="protein sequence ID" value="QL01p003260:mrna"/>
    <property type="gene ID" value="QL01p003260"/>
</dbReference>
<dbReference type="EMBL" id="LRBV02000001">
    <property type="status" value="NOT_ANNOTATED_CDS"/>
    <property type="molecule type" value="Genomic_DNA"/>
</dbReference>
<dbReference type="Gramene" id="QL01p003260:mrna">
    <property type="protein sequence ID" value="QL01p003260:mrna"/>
    <property type="gene ID" value="QL01p003260"/>
</dbReference>
<comment type="pathway">
    <text evidence="2">Glycan metabolism; pectin degradation; 2-dehydro-3-deoxy-D-gluconate from pectin: step 1/5.</text>
</comment>
<dbReference type="GO" id="GO:0045490">
    <property type="term" value="P:pectin catabolic process"/>
    <property type="evidence" value="ECO:0007669"/>
    <property type="project" value="UniProtKB-UniPathway"/>
</dbReference>
<dbReference type="InterPro" id="IPR035513">
    <property type="entry name" value="Invertase/methylesterase_inhib"/>
</dbReference>
<dbReference type="Gene3D" id="1.20.140.40">
    <property type="entry name" value="Invertase/pectin methylesterase inhibitor family protein"/>
    <property type="match status" value="1"/>
</dbReference>
<evidence type="ECO:0000256" key="7">
    <source>
        <dbReference type="ARBA" id="ARBA00022525"/>
    </source>
</evidence>
<evidence type="ECO:0000256" key="2">
    <source>
        <dbReference type="ARBA" id="ARBA00005184"/>
    </source>
</evidence>
<dbReference type="CDD" id="cd15798">
    <property type="entry name" value="PMEI-like_3"/>
    <property type="match status" value="1"/>
</dbReference>
<keyword evidence="9" id="KW-0063">Aspartyl esterase</keyword>
<evidence type="ECO:0000256" key="4">
    <source>
        <dbReference type="ARBA" id="ARBA00007786"/>
    </source>
</evidence>
<dbReference type="NCBIfam" id="TIGR01614">
    <property type="entry name" value="PME_inhib"/>
    <property type="match status" value="1"/>
</dbReference>
<comment type="similarity">
    <text evidence="3">In the N-terminal section; belongs to the PMEI family.</text>
</comment>
<feature type="domain" description="Pectinesterase inhibitor" evidence="12">
    <location>
        <begin position="50"/>
        <end position="195"/>
    </location>
</feature>
<dbReference type="InterPro" id="IPR000070">
    <property type="entry name" value="Pectinesterase_cat"/>
</dbReference>
<evidence type="ECO:0000259" key="12">
    <source>
        <dbReference type="SMART" id="SM00856"/>
    </source>
</evidence>
<evidence type="ECO:0000256" key="1">
    <source>
        <dbReference type="ARBA" id="ARBA00004191"/>
    </source>
</evidence>
<evidence type="ECO:0000256" key="11">
    <source>
        <dbReference type="SAM" id="Phobius"/>
    </source>
</evidence>
<evidence type="ECO:0000256" key="6">
    <source>
        <dbReference type="ARBA" id="ARBA00022512"/>
    </source>
</evidence>
<dbReference type="SUPFAM" id="SSF51126">
    <property type="entry name" value="Pectin lyase-like"/>
    <property type="match status" value="1"/>
</dbReference>
<reference evidence="13 14" key="1">
    <citation type="journal article" date="2016" name="G3 (Bethesda)">
        <title>First Draft Assembly and Annotation of the Genome of a California Endemic Oak Quercus lobata Nee (Fagaceae).</title>
        <authorList>
            <person name="Sork V.L."/>
            <person name="Fitz-Gibbon S.T."/>
            <person name="Puiu D."/>
            <person name="Crepeau M."/>
            <person name="Gugger P.F."/>
            <person name="Sherman R."/>
            <person name="Stevens K."/>
            <person name="Langley C.H."/>
            <person name="Pellegrini M."/>
            <person name="Salzberg S.L."/>
        </authorList>
    </citation>
    <scope>NUCLEOTIDE SEQUENCE [LARGE SCALE GENOMIC DNA]</scope>
    <source>
        <strain evidence="13 14">cv. SW786</strain>
    </source>
</reference>
<protein>
    <recommendedName>
        <fullName evidence="5">pectinesterase</fullName>
        <ecNumber evidence="5">3.1.1.11</ecNumber>
    </recommendedName>
</protein>
<keyword evidence="6" id="KW-0134">Cell wall</keyword>
<dbReference type="FunFam" id="2.160.20.10:FF:000029">
    <property type="entry name" value="Pectinesterase 4"/>
    <property type="match status" value="1"/>
</dbReference>
<dbReference type="Pfam" id="PF01095">
    <property type="entry name" value="Pectinesterase"/>
    <property type="match status" value="1"/>
</dbReference>
<keyword evidence="7" id="KW-0964">Secreted</keyword>
<dbReference type="GO" id="GO:0004857">
    <property type="term" value="F:enzyme inhibitor activity"/>
    <property type="evidence" value="ECO:0007669"/>
    <property type="project" value="InterPro"/>
</dbReference>
<dbReference type="Gene3D" id="2.160.20.10">
    <property type="entry name" value="Single-stranded right-handed beta-helix, Pectin lyase-like"/>
    <property type="match status" value="1"/>
</dbReference>
<dbReference type="InterPro" id="IPR012334">
    <property type="entry name" value="Pectin_lyas_fold"/>
</dbReference>
<dbReference type="Pfam" id="PF04043">
    <property type="entry name" value="PMEI"/>
    <property type="match status" value="1"/>
</dbReference>
<dbReference type="RefSeq" id="XP_030925004.1">
    <property type="nucleotide sequence ID" value="XM_031069144.1"/>
</dbReference>
<dbReference type="GO" id="GO:0030599">
    <property type="term" value="F:pectinesterase activity"/>
    <property type="evidence" value="ECO:0007669"/>
    <property type="project" value="UniProtKB-EC"/>
</dbReference>
<accession>A0A7N2KKN3</accession>
<proteinExistence type="inferred from homology"/>
<keyword evidence="11" id="KW-0812">Transmembrane</keyword>
<keyword evidence="11" id="KW-1133">Transmembrane helix</keyword>
<gene>
    <name evidence="13" type="primary">LOC115951775</name>
</gene>
<dbReference type="OMA" id="FREYNNR"/>
<evidence type="ECO:0000256" key="5">
    <source>
        <dbReference type="ARBA" id="ARBA00013229"/>
    </source>
</evidence>
<dbReference type="InterPro" id="IPR006501">
    <property type="entry name" value="Pectinesterase_inhib_dom"/>
</dbReference>
<dbReference type="SMART" id="SM00856">
    <property type="entry name" value="PMEI"/>
    <property type="match status" value="1"/>
</dbReference>
<name>A0A7N2KKN3_QUELO</name>
<keyword evidence="10" id="KW-0961">Cell wall biogenesis/degradation</keyword>
<sequence>MSRLDEEVKQDEMLGNMIVLGVSLIVIAGVVIGVIAGVDNPKEATSLSNKNITLAALCNETDYKESCISSLESVGNQTEVIIYFKGAVNATIYEMEDVVKIAKQVDVARKEEKMALADCIELVELCLDELQFVVTMVNATPSLFFNDSSDARMSLSAVLSYQRACIEGIQEASSTFDMERALQKSTELTSNSLAIVYAFSVNDDKGAESSGMSRKLTSNHSFDIKIAQAPDAVVAKDGSGKYKSINDAINAYPNGHNGRYLIYVKSGTYRENVIIPKNKTQIFMYGDGMNNTIITGVSMNGTTYRNAALSAIGNGFICKDIGIIVDTSRRSLLAAVKVQSDNAAFFNCRINATNLSIYALAHRQFFRDCEIYGDTNIIRGDSAVVFQSCKIVVTKPFGSKVTIIAAQARSDRRESTGFVLHNCNIGGDKSLFPKGLNNVTYLGMPMQKYSRIIVMESILGDLITPEGWFNNNETYGIETVTFVEYGNKGIGAQTNKRVKWPGYNVIYNKNDVLRYTVGRFIQAQKWLPATGVTFQAGLFS</sequence>
<evidence type="ECO:0000256" key="9">
    <source>
        <dbReference type="ARBA" id="ARBA00023085"/>
    </source>
</evidence>
<comment type="subcellular location">
    <subcellularLocation>
        <location evidence="1">Secreted</location>
        <location evidence="1">Cell wall</location>
    </subcellularLocation>
</comment>
<dbReference type="GO" id="GO:0042545">
    <property type="term" value="P:cell wall modification"/>
    <property type="evidence" value="ECO:0007669"/>
    <property type="project" value="InterPro"/>
</dbReference>
<dbReference type="UniPathway" id="UPA00545">
    <property type="reaction ID" value="UER00823"/>
</dbReference>
<dbReference type="InterPro" id="IPR011050">
    <property type="entry name" value="Pectin_lyase_fold/virulence"/>
</dbReference>
<keyword evidence="14" id="KW-1185">Reference proteome</keyword>